<protein>
    <submittedName>
        <fullName evidence="1">Uncharacterized protein</fullName>
    </submittedName>
</protein>
<dbReference type="Proteomes" id="UP000790709">
    <property type="component" value="Unassembled WGS sequence"/>
</dbReference>
<keyword evidence="2" id="KW-1185">Reference proteome</keyword>
<comment type="caution">
    <text evidence="1">The sequence shown here is derived from an EMBL/GenBank/DDBJ whole genome shotgun (WGS) entry which is preliminary data.</text>
</comment>
<accession>A0ACB8BUQ3</accession>
<evidence type="ECO:0000313" key="2">
    <source>
        <dbReference type="Proteomes" id="UP000790709"/>
    </source>
</evidence>
<sequence length="199" mass="22199">MAPGTCWTQMVQTSKCQLGFNCEMLTIFFFPRALRELFLSIFVYSSEGIGESANGRFALNHHEWTRAIELAENIQAFTQTSTLLGTSSHCRFHTKNSAATRKDSSQSVKLQRFSSNSECALASTRSGPSLLTFGLGINRKMTILAYSQGLNVTITIQSTLGVQARALRYPVRQIEQGSYTRSSYETKVPLKRGHFETHA</sequence>
<name>A0ACB8BUQ3_9AGAM</name>
<organism evidence="1 2">
    <name type="scientific">Leucogyrophana mollusca</name>
    <dbReference type="NCBI Taxonomy" id="85980"/>
    <lineage>
        <taxon>Eukaryota</taxon>
        <taxon>Fungi</taxon>
        <taxon>Dikarya</taxon>
        <taxon>Basidiomycota</taxon>
        <taxon>Agaricomycotina</taxon>
        <taxon>Agaricomycetes</taxon>
        <taxon>Agaricomycetidae</taxon>
        <taxon>Boletales</taxon>
        <taxon>Boletales incertae sedis</taxon>
        <taxon>Leucogyrophana</taxon>
    </lineage>
</organism>
<proteinExistence type="predicted"/>
<dbReference type="EMBL" id="MU266343">
    <property type="protein sequence ID" value="KAH7929261.1"/>
    <property type="molecule type" value="Genomic_DNA"/>
</dbReference>
<reference evidence="1" key="1">
    <citation type="journal article" date="2021" name="New Phytol.">
        <title>Evolutionary innovations through gain and loss of genes in the ectomycorrhizal Boletales.</title>
        <authorList>
            <person name="Wu G."/>
            <person name="Miyauchi S."/>
            <person name="Morin E."/>
            <person name="Kuo A."/>
            <person name="Drula E."/>
            <person name="Varga T."/>
            <person name="Kohler A."/>
            <person name="Feng B."/>
            <person name="Cao Y."/>
            <person name="Lipzen A."/>
            <person name="Daum C."/>
            <person name="Hundley H."/>
            <person name="Pangilinan J."/>
            <person name="Johnson J."/>
            <person name="Barry K."/>
            <person name="LaButti K."/>
            <person name="Ng V."/>
            <person name="Ahrendt S."/>
            <person name="Min B."/>
            <person name="Choi I.G."/>
            <person name="Park H."/>
            <person name="Plett J.M."/>
            <person name="Magnuson J."/>
            <person name="Spatafora J.W."/>
            <person name="Nagy L.G."/>
            <person name="Henrissat B."/>
            <person name="Grigoriev I.V."/>
            <person name="Yang Z.L."/>
            <person name="Xu J."/>
            <person name="Martin F.M."/>
        </authorList>
    </citation>
    <scope>NUCLEOTIDE SEQUENCE</scope>
    <source>
        <strain evidence="1">KUC20120723A-06</strain>
    </source>
</reference>
<evidence type="ECO:0000313" key="1">
    <source>
        <dbReference type="EMBL" id="KAH7929261.1"/>
    </source>
</evidence>
<gene>
    <name evidence="1" type="ORF">BV22DRAFT_139437</name>
</gene>